<accession>A0A1G9HKQ4</accession>
<reference evidence="3 4" key="1">
    <citation type="submission" date="2016-10" db="EMBL/GenBank/DDBJ databases">
        <authorList>
            <person name="de Groot N.N."/>
        </authorList>
    </citation>
    <scope>NUCLEOTIDE SEQUENCE [LARGE SCALE GENOMIC DNA]</scope>
    <source>
        <strain evidence="3 4">DSM 21668</strain>
    </source>
</reference>
<evidence type="ECO:0000313" key="4">
    <source>
        <dbReference type="Proteomes" id="UP000198901"/>
    </source>
</evidence>
<sequence>MTTTFLIELAGWLGAVFYVLAYLLLTLGKLSSQGIPFHLLNILGALGLIVHSLYSGSLPSLAVNVVWMGIGLAAIARRNRDQ</sequence>
<proteinExistence type="predicted"/>
<dbReference type="STRING" id="563176.SAMN04488090_0100"/>
<gene>
    <name evidence="3" type="ORF">SAMN04488090_0100</name>
</gene>
<dbReference type="EMBL" id="FNGS01000001">
    <property type="protein sequence ID" value="SDL13537.1"/>
    <property type="molecule type" value="Genomic_DNA"/>
</dbReference>
<keyword evidence="1" id="KW-0472">Membrane</keyword>
<evidence type="ECO:0000259" key="2">
    <source>
        <dbReference type="Pfam" id="PF26604"/>
    </source>
</evidence>
<protein>
    <recommendedName>
        <fullName evidence="2">CBU-0592-like domain-containing protein</fullName>
    </recommendedName>
</protein>
<evidence type="ECO:0000313" key="3">
    <source>
        <dbReference type="EMBL" id="SDL13537.1"/>
    </source>
</evidence>
<dbReference type="NCBIfam" id="NF047864">
    <property type="entry name" value="CBU_0592_membra"/>
    <property type="match status" value="1"/>
</dbReference>
<keyword evidence="4" id="KW-1185">Reference proteome</keyword>
<keyword evidence="1" id="KW-0812">Transmembrane</keyword>
<keyword evidence="1" id="KW-1133">Transmembrane helix</keyword>
<name>A0A1G9HKQ4_9BACT</name>
<dbReference type="OrthoDB" id="679934at2"/>
<dbReference type="Pfam" id="PF26604">
    <property type="entry name" value="CBU_0592"/>
    <property type="match status" value="1"/>
</dbReference>
<dbReference type="Proteomes" id="UP000198901">
    <property type="component" value="Unassembled WGS sequence"/>
</dbReference>
<feature type="transmembrane region" description="Helical" evidence="1">
    <location>
        <begin position="6"/>
        <end position="25"/>
    </location>
</feature>
<dbReference type="AlphaFoldDB" id="A0A1G9HKQ4"/>
<feature type="transmembrane region" description="Helical" evidence="1">
    <location>
        <begin position="37"/>
        <end position="54"/>
    </location>
</feature>
<organism evidence="3 4">
    <name type="scientific">Siphonobacter aquaeclarae</name>
    <dbReference type="NCBI Taxonomy" id="563176"/>
    <lineage>
        <taxon>Bacteria</taxon>
        <taxon>Pseudomonadati</taxon>
        <taxon>Bacteroidota</taxon>
        <taxon>Cytophagia</taxon>
        <taxon>Cytophagales</taxon>
        <taxon>Cytophagaceae</taxon>
        <taxon>Siphonobacter</taxon>
    </lineage>
</organism>
<dbReference type="RefSeq" id="WP_143010973.1">
    <property type="nucleotide sequence ID" value="NZ_FNGS01000001.1"/>
</dbReference>
<feature type="domain" description="CBU-0592-like" evidence="2">
    <location>
        <begin position="8"/>
        <end position="80"/>
    </location>
</feature>
<evidence type="ECO:0000256" key="1">
    <source>
        <dbReference type="SAM" id="Phobius"/>
    </source>
</evidence>
<dbReference type="InterPro" id="IPR058058">
    <property type="entry name" value="CBU_0592-like"/>
</dbReference>